<evidence type="ECO:0000313" key="2">
    <source>
        <dbReference type="Proteomes" id="UP000000492"/>
    </source>
</evidence>
<dbReference type="AlphaFoldDB" id="F8E0B1"/>
<organism evidence="1 2">
    <name type="scientific">Corynebacterium resistens (strain DSM 45100 / JCM 12819 / GTC 2026 / SICGH 158)</name>
    <dbReference type="NCBI Taxonomy" id="662755"/>
    <lineage>
        <taxon>Bacteria</taxon>
        <taxon>Bacillati</taxon>
        <taxon>Actinomycetota</taxon>
        <taxon>Actinomycetes</taxon>
        <taxon>Mycobacteriales</taxon>
        <taxon>Corynebacteriaceae</taxon>
        <taxon>Corynebacterium</taxon>
    </lineage>
</organism>
<keyword evidence="2" id="KW-1185">Reference proteome</keyword>
<dbReference type="RefSeq" id="WP_013887421.1">
    <property type="nucleotide sequence ID" value="NC_015673.1"/>
</dbReference>
<sequence length="332" mass="36335">MSKSQPPTLRLLTRSDLADIELEPNRVIQAVEDGYVALQEGKSECPTKMMIDLPVESRDSIAFSMLGFDGHRDLVGYKTSYRHGNDNPEKYYTTISLYDDEHGTPYVLMDCQKVGASRTPATTALIARECARPRATTATVLGTGIQAVNTLPYLLTALPELTTLRLHGTHPVGLRSCQETFTRWFPHRQVELVEQNDSAVREAVESSDITIVSSGRAWHPPIHTDWIPEGGLLISVASKGVADGAVAEADRVVATSEGQFNLVGERLLRGRDVRLDATVPEILAGHKQGRADDTERIFAFSSGMIITDIPVAQELALRAFAAGRGTEVPLWS</sequence>
<dbReference type="Proteomes" id="UP000000492">
    <property type="component" value="Chromosome"/>
</dbReference>
<dbReference type="Gene3D" id="3.30.1780.10">
    <property type="entry name" value="ornithine cyclodeaminase, domain 1"/>
    <property type="match status" value="1"/>
</dbReference>
<gene>
    <name evidence="1" type="ordered locus">CRES_0024</name>
</gene>
<dbReference type="InterPro" id="IPR003462">
    <property type="entry name" value="ODC_Mu_crystall"/>
</dbReference>
<accession>F8E0B1</accession>
<dbReference type="Gene3D" id="3.40.50.720">
    <property type="entry name" value="NAD(P)-binding Rossmann-like Domain"/>
    <property type="match status" value="1"/>
</dbReference>
<name>F8E0B1_CORRG</name>
<dbReference type="Pfam" id="PF02423">
    <property type="entry name" value="OCD_Mu_crystall"/>
    <property type="match status" value="1"/>
</dbReference>
<reference evidence="1 2" key="1">
    <citation type="journal article" date="2012" name="BMC Genomics">
        <title>Complete genome sequence, lifestyle, and multi-drug resistance of the human pathogen Corynebacterium resistens DSM 45100 isolated from blood samples of a leukemia patient.</title>
        <authorList>
            <person name="Schroder J."/>
            <person name="Maus I."/>
            <person name="Meyer K."/>
            <person name="Wordemann S."/>
            <person name="Blom J."/>
            <person name="Jaenicke S."/>
            <person name="Schneider J."/>
            <person name="Trost E."/>
            <person name="Tauch A."/>
        </authorList>
    </citation>
    <scope>NUCLEOTIDE SEQUENCE [LARGE SCALE GENOMIC DNA]</scope>
    <source>
        <strain evidence="2">DSM 45100 / JCM 12819 / CCUG 50093 / GTC 2026 / SICGH 158</strain>
    </source>
</reference>
<evidence type="ECO:0000313" key="1">
    <source>
        <dbReference type="EMBL" id="AEI08387.1"/>
    </source>
</evidence>
<dbReference type="PANTHER" id="PTHR13812:SF19">
    <property type="entry name" value="KETIMINE REDUCTASE MU-CRYSTALLIN"/>
    <property type="match status" value="1"/>
</dbReference>
<dbReference type="STRING" id="662755.CRES_0024"/>
<proteinExistence type="predicted"/>
<dbReference type="SUPFAM" id="SSF51735">
    <property type="entry name" value="NAD(P)-binding Rossmann-fold domains"/>
    <property type="match status" value="1"/>
</dbReference>
<dbReference type="GO" id="GO:0005737">
    <property type="term" value="C:cytoplasm"/>
    <property type="evidence" value="ECO:0007669"/>
    <property type="project" value="TreeGrafter"/>
</dbReference>
<dbReference type="InterPro" id="IPR023401">
    <property type="entry name" value="ODC_N"/>
</dbReference>
<dbReference type="PIRSF" id="PIRSF001439">
    <property type="entry name" value="CryM"/>
    <property type="match status" value="1"/>
</dbReference>
<dbReference type="eggNOG" id="COG2423">
    <property type="taxonomic scope" value="Bacteria"/>
</dbReference>
<dbReference type="PANTHER" id="PTHR13812">
    <property type="entry name" value="KETIMINE REDUCTASE MU-CRYSTALLIN"/>
    <property type="match status" value="1"/>
</dbReference>
<protein>
    <submittedName>
        <fullName evidence="1">Ornithine cyclodeaminase</fullName>
    </submittedName>
</protein>
<dbReference type="OrthoDB" id="9809203at2"/>
<dbReference type="KEGG" id="crd:CRES_0024"/>
<dbReference type="HOGENOM" id="CLU_042088_3_1_11"/>
<dbReference type="EMBL" id="CP002857">
    <property type="protein sequence ID" value="AEI08387.1"/>
    <property type="molecule type" value="Genomic_DNA"/>
</dbReference>
<dbReference type="InterPro" id="IPR036291">
    <property type="entry name" value="NAD(P)-bd_dom_sf"/>
</dbReference>